<feature type="transmembrane region" description="Helical" evidence="1">
    <location>
        <begin position="23"/>
        <end position="50"/>
    </location>
</feature>
<organism evidence="2 3">
    <name type="scientific">Neorhizobium phenanthreniclasticum</name>
    <dbReference type="NCBI Taxonomy" id="3157917"/>
    <lineage>
        <taxon>Bacteria</taxon>
        <taxon>Pseudomonadati</taxon>
        <taxon>Pseudomonadota</taxon>
        <taxon>Alphaproteobacteria</taxon>
        <taxon>Hyphomicrobiales</taxon>
        <taxon>Rhizobiaceae</taxon>
        <taxon>Rhizobium/Agrobacterium group</taxon>
        <taxon>Neorhizobium</taxon>
    </lineage>
</organism>
<evidence type="ECO:0000256" key="1">
    <source>
        <dbReference type="SAM" id="Phobius"/>
    </source>
</evidence>
<gene>
    <name evidence="2" type="ORF">ABK249_22240</name>
</gene>
<keyword evidence="1" id="KW-0812">Transmembrane</keyword>
<evidence type="ECO:0000313" key="2">
    <source>
        <dbReference type="EMBL" id="MEQ1407648.1"/>
    </source>
</evidence>
<dbReference type="RefSeq" id="WP_348864032.1">
    <property type="nucleotide sequence ID" value="NZ_JBEAAL010000019.1"/>
</dbReference>
<evidence type="ECO:0008006" key="4">
    <source>
        <dbReference type="Google" id="ProtNLM"/>
    </source>
</evidence>
<reference evidence="2 3" key="1">
    <citation type="submission" date="2024-05" db="EMBL/GenBank/DDBJ databases">
        <title>Neorhizobium sp. Rsf11, a plant growth promoting and heavy metal resistant PAH-degrader.</title>
        <authorList>
            <person name="Golubev S.N."/>
            <person name="Muratova A.Y."/>
            <person name="Markelova M.I."/>
        </authorList>
    </citation>
    <scope>NUCLEOTIDE SEQUENCE [LARGE SCALE GENOMIC DNA]</scope>
    <source>
        <strain evidence="2 3">Rsf11</strain>
    </source>
</reference>
<dbReference type="EMBL" id="JBEAAL010000019">
    <property type="protein sequence ID" value="MEQ1407648.1"/>
    <property type="molecule type" value="Genomic_DNA"/>
</dbReference>
<feature type="transmembrane region" description="Helical" evidence="1">
    <location>
        <begin position="62"/>
        <end position="82"/>
    </location>
</feature>
<protein>
    <recommendedName>
        <fullName evidence="4">DUF2214 domain-containing protein</fullName>
    </recommendedName>
</protein>
<feature type="transmembrane region" description="Helical" evidence="1">
    <location>
        <begin position="122"/>
        <end position="145"/>
    </location>
</feature>
<comment type="caution">
    <text evidence="2">The sequence shown here is derived from an EMBL/GenBank/DDBJ whole genome shotgun (WGS) entry which is preliminary data.</text>
</comment>
<keyword evidence="3" id="KW-1185">Reference proteome</keyword>
<sequence>MLAALENLDLVIALRRSVWAYPIISWLHILGIGLLFGSIAVVDLHLLGLMRKLDGSAVRRSLVPVAIAGFCLAAATGVLLFAPAAREYLASPFFRLKLLLLLLAGGNAVLQRMIDHRSLRAAAPLCGLASLALWVSIIFAGRMLAFG</sequence>
<proteinExistence type="predicted"/>
<feature type="transmembrane region" description="Helical" evidence="1">
    <location>
        <begin position="88"/>
        <end position="110"/>
    </location>
</feature>
<keyword evidence="1" id="KW-0472">Membrane</keyword>
<dbReference type="Proteomes" id="UP001496627">
    <property type="component" value="Unassembled WGS sequence"/>
</dbReference>
<keyword evidence="1" id="KW-1133">Transmembrane helix</keyword>
<accession>A0ABV0M6Y4</accession>
<name>A0ABV0M6Y4_9HYPH</name>
<evidence type="ECO:0000313" key="3">
    <source>
        <dbReference type="Proteomes" id="UP001496627"/>
    </source>
</evidence>